<keyword evidence="4" id="KW-0732">Signal</keyword>
<evidence type="ECO:0000256" key="3">
    <source>
        <dbReference type="ARBA" id="ARBA00022737"/>
    </source>
</evidence>
<dbReference type="PANTHER" id="PTHR16776">
    <property type="entry name" value="EXTRACELLULAR MATRIX PROTEIN 1"/>
    <property type="match status" value="1"/>
</dbReference>
<reference evidence="6" key="1">
    <citation type="submission" date="2025-08" db="UniProtKB">
        <authorList>
            <consortium name="RefSeq"/>
        </authorList>
    </citation>
    <scope>IDENTIFICATION</scope>
    <source>
        <strain evidence="6">Wakin</strain>
        <tissue evidence="6">Muscle</tissue>
    </source>
</reference>
<dbReference type="Pfam" id="PF05782">
    <property type="entry name" value="ECM1"/>
    <property type="match status" value="2"/>
</dbReference>
<dbReference type="GO" id="GO:0007165">
    <property type="term" value="P:signal transduction"/>
    <property type="evidence" value="ECO:0007669"/>
    <property type="project" value="InterPro"/>
</dbReference>
<dbReference type="RefSeq" id="XP_026084760.1">
    <property type="nucleotide sequence ID" value="XM_026228975.1"/>
</dbReference>
<protein>
    <submittedName>
        <fullName evidence="6">Extracellular matrix protein 1-like</fullName>
    </submittedName>
</protein>
<dbReference type="AlphaFoldDB" id="A0A6P6LJI8"/>
<evidence type="ECO:0000313" key="5">
    <source>
        <dbReference type="Proteomes" id="UP000515129"/>
    </source>
</evidence>
<feature type="signal peptide" evidence="4">
    <location>
        <begin position="1"/>
        <end position="21"/>
    </location>
</feature>
<name>A0A6P6LJI8_CARAU</name>
<dbReference type="GO" id="GO:0030500">
    <property type="term" value="P:regulation of bone mineralization"/>
    <property type="evidence" value="ECO:0007669"/>
    <property type="project" value="TreeGrafter"/>
</dbReference>
<dbReference type="InterPro" id="IPR020858">
    <property type="entry name" value="Serum_albumin-like"/>
</dbReference>
<dbReference type="OrthoDB" id="9889855at2759"/>
<dbReference type="Proteomes" id="UP000515129">
    <property type="component" value="Chromosome 41"/>
</dbReference>
<dbReference type="Gene3D" id="1.10.246.10">
    <property type="match status" value="2"/>
</dbReference>
<accession>A0A6P6LJI8</accession>
<dbReference type="KEGG" id="caua:113060127"/>
<gene>
    <name evidence="6" type="primary">LOC113060127</name>
</gene>
<evidence type="ECO:0000256" key="4">
    <source>
        <dbReference type="SAM" id="SignalP"/>
    </source>
</evidence>
<feature type="chain" id="PRO_5028416478" evidence="4">
    <location>
        <begin position="22"/>
        <end position="386"/>
    </location>
</feature>
<dbReference type="GeneID" id="113060127"/>
<proteinExistence type="predicted"/>
<dbReference type="InterPro" id="IPR008605">
    <property type="entry name" value="ECM1"/>
</dbReference>
<dbReference type="SUPFAM" id="SSF48552">
    <property type="entry name" value="Serum albumin-like"/>
    <property type="match status" value="2"/>
</dbReference>
<keyword evidence="5" id="KW-1185">Reference proteome</keyword>
<keyword evidence="2" id="KW-0964">Secreted</keyword>
<evidence type="ECO:0000313" key="6">
    <source>
        <dbReference type="RefSeq" id="XP_026084760.1"/>
    </source>
</evidence>
<evidence type="ECO:0000256" key="1">
    <source>
        <dbReference type="ARBA" id="ARBA00004613"/>
    </source>
</evidence>
<comment type="subcellular location">
    <subcellularLocation>
        <location evidence="1">Secreted</location>
    </subcellularLocation>
</comment>
<organism evidence="5 6">
    <name type="scientific">Carassius auratus</name>
    <name type="common">Goldfish</name>
    <dbReference type="NCBI Taxonomy" id="7957"/>
    <lineage>
        <taxon>Eukaryota</taxon>
        <taxon>Metazoa</taxon>
        <taxon>Chordata</taxon>
        <taxon>Craniata</taxon>
        <taxon>Vertebrata</taxon>
        <taxon>Euteleostomi</taxon>
        <taxon>Actinopterygii</taxon>
        <taxon>Neopterygii</taxon>
        <taxon>Teleostei</taxon>
        <taxon>Ostariophysi</taxon>
        <taxon>Cypriniformes</taxon>
        <taxon>Cyprinidae</taxon>
        <taxon>Cyprininae</taxon>
        <taxon>Carassius</taxon>
    </lineage>
</organism>
<keyword evidence="3" id="KW-0677">Repeat</keyword>
<sequence>MSSSRGVGCCLMLLLALLCDASEDPTVQKDVTDKVVHKDGLQRELPPNPDGLNVVIMQGLFVPELSHVIGSSDVTQEEVPNVHSETVPIDHPVFSPRFIAPVVDFPPAFPNTGNLQDICQFSKAPVRYPKDMFPLDGFGYETRQADAINQLQSWYGVCCGVNGTPEEKICCAEQAWKKSLAAYCFHEFSVKTSHYVCCKMSEMARWSCFDKRASNTSYNISSVVSYNVSSVVSNGNSPQKSQDFKYNSSACKGSSEASPGALPQQTEALNISFPPGRPDSSNIAQICAPHKTRPRYMPKHLPNTGYDWLIRQSNAINVLEREYNQCCEEEKGKQLCAEKKWKMMVDEFCKDEKKAEGHQFECCAKNKEEEQYSCFATSAPDPEYVH</sequence>
<dbReference type="PANTHER" id="PTHR16776:SF3">
    <property type="entry name" value="EXTRACELLULAR MATRIX PROTEIN 1"/>
    <property type="match status" value="1"/>
</dbReference>
<evidence type="ECO:0000256" key="2">
    <source>
        <dbReference type="ARBA" id="ARBA00022525"/>
    </source>
</evidence>
<dbReference type="GO" id="GO:0005615">
    <property type="term" value="C:extracellular space"/>
    <property type="evidence" value="ECO:0007669"/>
    <property type="project" value="InterPro"/>
</dbReference>